<dbReference type="AlphaFoldDB" id="A0A934UM36"/>
<organism evidence="1 2">
    <name type="scientific">Mucilaginibacter segetis</name>
    <dbReference type="NCBI Taxonomy" id="2793071"/>
    <lineage>
        <taxon>Bacteria</taxon>
        <taxon>Pseudomonadati</taxon>
        <taxon>Bacteroidota</taxon>
        <taxon>Sphingobacteriia</taxon>
        <taxon>Sphingobacteriales</taxon>
        <taxon>Sphingobacteriaceae</taxon>
        <taxon>Mucilaginibacter</taxon>
    </lineage>
</organism>
<dbReference type="InterPro" id="IPR036287">
    <property type="entry name" value="Rv1873-like_sf"/>
</dbReference>
<reference evidence="1" key="1">
    <citation type="submission" date="2020-12" db="EMBL/GenBank/DDBJ databases">
        <title>Bacterial novel species Mucilaginibacter sp. SD-g isolated from soil.</title>
        <authorList>
            <person name="Jung H.-Y."/>
        </authorList>
    </citation>
    <scope>NUCLEOTIDE SEQUENCE</scope>
    <source>
        <strain evidence="1">SD-g</strain>
    </source>
</reference>
<accession>A0A934UM36</accession>
<name>A0A934UM36_9SPHI</name>
<dbReference type="Gene3D" id="1.25.40.380">
    <property type="entry name" value="Protein of unknown function DUF1810"/>
    <property type="match status" value="1"/>
</dbReference>
<dbReference type="InterPro" id="IPR014937">
    <property type="entry name" value="DUF1810"/>
</dbReference>
<dbReference type="Proteomes" id="UP000613193">
    <property type="component" value="Unassembled WGS sequence"/>
</dbReference>
<keyword evidence="2" id="KW-1185">Reference proteome</keyword>
<evidence type="ECO:0000313" key="1">
    <source>
        <dbReference type="EMBL" id="MBK0378486.1"/>
    </source>
</evidence>
<proteinExistence type="predicted"/>
<sequence length="64" mass="7060">MAEINNGRKHGHTGCSIFPANSRMGRTAASYFPIGDINEAAYFLTDEALSLRLTMICRAYLSFS</sequence>
<gene>
    <name evidence="1" type="ORF">I5M19_04155</name>
</gene>
<dbReference type="SUPFAM" id="SSF140736">
    <property type="entry name" value="Rv1873-like"/>
    <property type="match status" value="1"/>
</dbReference>
<evidence type="ECO:0000313" key="2">
    <source>
        <dbReference type="Proteomes" id="UP000613193"/>
    </source>
</evidence>
<protein>
    <submittedName>
        <fullName evidence="1">DUF1810 family protein</fullName>
    </submittedName>
</protein>
<comment type="caution">
    <text evidence="1">The sequence shown here is derived from an EMBL/GenBank/DDBJ whole genome shotgun (WGS) entry which is preliminary data.</text>
</comment>
<dbReference type="Pfam" id="PF08837">
    <property type="entry name" value="DUF1810"/>
    <property type="match status" value="1"/>
</dbReference>
<dbReference type="EMBL" id="JAEHFW010000001">
    <property type="protein sequence ID" value="MBK0378486.1"/>
    <property type="molecule type" value="Genomic_DNA"/>
</dbReference>